<evidence type="ECO:0000259" key="9">
    <source>
        <dbReference type="Pfam" id="PF12704"/>
    </source>
</evidence>
<gene>
    <name evidence="10" type="ORF">SBA1_510040</name>
</gene>
<evidence type="ECO:0000256" key="2">
    <source>
        <dbReference type="ARBA" id="ARBA00022475"/>
    </source>
</evidence>
<keyword evidence="5 7" id="KW-0472">Membrane</keyword>
<dbReference type="PANTHER" id="PTHR30572">
    <property type="entry name" value="MEMBRANE COMPONENT OF TRANSPORTER-RELATED"/>
    <property type="match status" value="1"/>
</dbReference>
<feature type="transmembrane region" description="Helical" evidence="7">
    <location>
        <begin position="327"/>
        <end position="355"/>
    </location>
</feature>
<evidence type="ECO:0000256" key="6">
    <source>
        <dbReference type="ARBA" id="ARBA00038076"/>
    </source>
</evidence>
<feature type="transmembrane region" description="Helical" evidence="7">
    <location>
        <begin position="281"/>
        <end position="306"/>
    </location>
</feature>
<keyword evidence="2" id="KW-1003">Cell membrane</keyword>
<sequence length="418" mass="46134">MFLKELISQGWQSLMRNRLRSVLTMLGIVWGLASVVLLLAYGQGLGGCVLNAFLNMGNNVIVIWPGQTSMQAGGQRAGKAVKYELEDVEAIRDEVPIVRAVSGEIDRDLGYKIGTRVVSIQTRGVDMPYGQMRKLDLEDGRYFSESDFSDHRRVVILGYEAAKKVFQGAPGVGQHVEIGGLDFEVIGTMRNKIQDSMYEGPDNTDGFIPFGLMRDLKNIRDPDEIIIQPTAPELNKKALAAVREVLGRRHHFDPKDDKATPEWDTIEDRGMINAFSLGLQAVLGLIGVCTLAVGGIGVMNIMLVSVTERTREIGMRKALGARPRHILVQFLLEALVLTFIGGVIGMAVAEFLTWAIPPMPLYDEFYKTTDHEGAIFLHASMGVMMVSFVILSMVGIVSGFFPALKASRMNPIEALRYE</sequence>
<evidence type="ECO:0000256" key="4">
    <source>
        <dbReference type="ARBA" id="ARBA00022989"/>
    </source>
</evidence>
<evidence type="ECO:0000256" key="3">
    <source>
        <dbReference type="ARBA" id="ARBA00022692"/>
    </source>
</evidence>
<comment type="similarity">
    <text evidence="6">Belongs to the ABC-4 integral membrane protein family.</text>
</comment>
<dbReference type="InterPro" id="IPR003838">
    <property type="entry name" value="ABC3_permease_C"/>
</dbReference>
<dbReference type="Pfam" id="PF12704">
    <property type="entry name" value="MacB_PCD"/>
    <property type="match status" value="1"/>
</dbReference>
<evidence type="ECO:0000256" key="7">
    <source>
        <dbReference type="SAM" id="Phobius"/>
    </source>
</evidence>
<proteinExistence type="inferred from homology"/>
<organism evidence="10 11">
    <name type="scientific">Candidatus Sulfotelmatobacter kueseliae</name>
    <dbReference type="NCBI Taxonomy" id="2042962"/>
    <lineage>
        <taxon>Bacteria</taxon>
        <taxon>Pseudomonadati</taxon>
        <taxon>Acidobacteriota</taxon>
        <taxon>Terriglobia</taxon>
        <taxon>Terriglobales</taxon>
        <taxon>Candidatus Korobacteraceae</taxon>
        <taxon>Candidatus Sulfotelmatobacter</taxon>
    </lineage>
</organism>
<name>A0A2U3KWV3_9BACT</name>
<keyword evidence="3 7" id="KW-0812">Transmembrane</keyword>
<dbReference type="EMBL" id="OMOD01000146">
    <property type="protein sequence ID" value="SPF44103.1"/>
    <property type="molecule type" value="Genomic_DNA"/>
</dbReference>
<dbReference type="GO" id="GO:0022857">
    <property type="term" value="F:transmembrane transporter activity"/>
    <property type="evidence" value="ECO:0007669"/>
    <property type="project" value="TreeGrafter"/>
</dbReference>
<dbReference type="GO" id="GO:0005886">
    <property type="term" value="C:plasma membrane"/>
    <property type="evidence" value="ECO:0007669"/>
    <property type="project" value="UniProtKB-SubCell"/>
</dbReference>
<evidence type="ECO:0000256" key="1">
    <source>
        <dbReference type="ARBA" id="ARBA00004651"/>
    </source>
</evidence>
<dbReference type="OrthoDB" id="9770036at2"/>
<evidence type="ECO:0000256" key="5">
    <source>
        <dbReference type="ARBA" id="ARBA00023136"/>
    </source>
</evidence>
<evidence type="ECO:0000313" key="10">
    <source>
        <dbReference type="EMBL" id="SPF44103.1"/>
    </source>
</evidence>
<dbReference type="Proteomes" id="UP000238701">
    <property type="component" value="Unassembled WGS sequence"/>
</dbReference>
<evidence type="ECO:0000313" key="11">
    <source>
        <dbReference type="Proteomes" id="UP000238701"/>
    </source>
</evidence>
<feature type="domain" description="ABC3 transporter permease C-terminal" evidence="8">
    <location>
        <begin position="285"/>
        <end position="411"/>
    </location>
</feature>
<feature type="domain" description="MacB-like periplasmic core" evidence="9">
    <location>
        <begin position="21"/>
        <end position="244"/>
    </location>
</feature>
<accession>A0A2U3KWV3</accession>
<reference evidence="11" key="1">
    <citation type="submission" date="2018-02" db="EMBL/GenBank/DDBJ databases">
        <authorList>
            <person name="Hausmann B."/>
        </authorList>
    </citation>
    <scope>NUCLEOTIDE SEQUENCE [LARGE SCALE GENOMIC DNA]</scope>
    <source>
        <strain evidence="11">Peat soil MAG SbA1</strain>
    </source>
</reference>
<keyword evidence="4 7" id="KW-1133">Transmembrane helix</keyword>
<dbReference type="InterPro" id="IPR050250">
    <property type="entry name" value="Macrolide_Exporter_MacB"/>
</dbReference>
<evidence type="ECO:0008006" key="12">
    <source>
        <dbReference type="Google" id="ProtNLM"/>
    </source>
</evidence>
<dbReference type="InterPro" id="IPR025857">
    <property type="entry name" value="MacB_PCD"/>
</dbReference>
<feature type="transmembrane region" description="Helical" evidence="7">
    <location>
        <begin position="375"/>
        <end position="401"/>
    </location>
</feature>
<feature type="transmembrane region" description="Helical" evidence="7">
    <location>
        <begin position="21"/>
        <end position="41"/>
    </location>
</feature>
<comment type="subcellular location">
    <subcellularLocation>
        <location evidence="1">Cell membrane</location>
        <topology evidence="1">Multi-pass membrane protein</topology>
    </subcellularLocation>
</comment>
<dbReference type="AlphaFoldDB" id="A0A2U3KWV3"/>
<protein>
    <recommendedName>
        <fullName evidence="12">ABC efflux pump, inner membrane subunit</fullName>
    </recommendedName>
</protein>
<dbReference type="PANTHER" id="PTHR30572:SF4">
    <property type="entry name" value="ABC TRANSPORTER PERMEASE YTRF"/>
    <property type="match status" value="1"/>
</dbReference>
<evidence type="ECO:0000259" key="8">
    <source>
        <dbReference type="Pfam" id="PF02687"/>
    </source>
</evidence>
<dbReference type="Pfam" id="PF02687">
    <property type="entry name" value="FtsX"/>
    <property type="match status" value="1"/>
</dbReference>